<dbReference type="EMBL" id="ACGU01000056">
    <property type="protein sequence ID" value="EEJ71883.1"/>
    <property type="molecule type" value="Genomic_DNA"/>
</dbReference>
<accession>C2ENL2</accession>
<comment type="caution">
    <text evidence="2">The sequence shown here is derived from an EMBL/GenBank/DDBJ whole genome shotgun (WGS) entry which is preliminary data.</text>
</comment>
<protein>
    <submittedName>
        <fullName evidence="2">Uncharacterized protein</fullName>
    </submittedName>
</protein>
<dbReference type="HOGENOM" id="CLU_2880323_0_0_9"/>
<dbReference type="Proteomes" id="UP000005583">
    <property type="component" value="Unassembled WGS sequence"/>
</dbReference>
<name>C2ENL2_9LACO</name>
<reference evidence="2 3" key="1">
    <citation type="submission" date="2009-01" db="EMBL/GenBank/DDBJ databases">
        <authorList>
            <person name="Qin X."/>
            <person name="Bachman B."/>
            <person name="Battles P."/>
            <person name="Bell A."/>
            <person name="Bess C."/>
            <person name="Bickham C."/>
            <person name="Chaboub L."/>
            <person name="Chen D."/>
            <person name="Coyle M."/>
            <person name="Deiros D.R."/>
            <person name="Dinh H."/>
            <person name="Forbes L."/>
            <person name="Fowler G."/>
            <person name="Francisco L."/>
            <person name="Fu Q."/>
            <person name="Gubbala S."/>
            <person name="Hale W."/>
            <person name="Han Y."/>
            <person name="Hemphill L."/>
            <person name="Highlander S.K."/>
            <person name="Hirani K."/>
            <person name="Hogues M."/>
            <person name="Jackson L."/>
            <person name="Jakkamsetti A."/>
            <person name="Javaid M."/>
            <person name="Jiang H."/>
            <person name="Korchina V."/>
            <person name="Kovar C."/>
            <person name="Lara F."/>
            <person name="Lee S."/>
            <person name="Mata R."/>
            <person name="Mathew T."/>
            <person name="Moen C."/>
            <person name="Morales K."/>
            <person name="Munidasa M."/>
            <person name="Nazareth L."/>
            <person name="Ngo R."/>
            <person name="Nguyen L."/>
            <person name="Okwuonu G."/>
            <person name="Ongeri F."/>
            <person name="Patil S."/>
            <person name="Petrosino J."/>
            <person name="Pham C."/>
            <person name="Pham P."/>
            <person name="Pu L.-L."/>
            <person name="Puazo M."/>
            <person name="Raj R."/>
            <person name="Reid J."/>
            <person name="Rouhana J."/>
            <person name="Saada N."/>
            <person name="Shang Y."/>
            <person name="Simmons D."/>
            <person name="Thornton R."/>
            <person name="Warren J."/>
            <person name="Weissenberger G."/>
            <person name="Zhang J."/>
            <person name="Zhang L."/>
            <person name="Zhou C."/>
            <person name="Zhu D."/>
            <person name="Muzny D."/>
            <person name="Worley K."/>
            <person name="Gibbs R."/>
        </authorList>
    </citation>
    <scope>NUCLEOTIDE SEQUENCE [LARGE SCALE GENOMIC DNA]</scope>
    <source>
        <strain evidence="2 3">DSM 16047</strain>
    </source>
</reference>
<keyword evidence="1" id="KW-0472">Membrane</keyword>
<proteinExistence type="predicted"/>
<evidence type="ECO:0000313" key="3">
    <source>
        <dbReference type="Proteomes" id="UP000005583"/>
    </source>
</evidence>
<evidence type="ECO:0000313" key="2">
    <source>
        <dbReference type="EMBL" id="EEJ71883.1"/>
    </source>
</evidence>
<dbReference type="AlphaFoldDB" id="C2ENL2"/>
<sequence length="63" mass="7658">MPKKLTFYRIMWYVVFFIWALLMLFWHTNAAAGKVFMMIYTLVILIWGIVIILQIRKHKTNHS</sequence>
<organism evidence="2 3">
    <name type="scientific">Lactobacillus ultunensis DSM 16047</name>
    <dbReference type="NCBI Taxonomy" id="525365"/>
    <lineage>
        <taxon>Bacteria</taxon>
        <taxon>Bacillati</taxon>
        <taxon>Bacillota</taxon>
        <taxon>Bacilli</taxon>
        <taxon>Lactobacillales</taxon>
        <taxon>Lactobacillaceae</taxon>
        <taxon>Lactobacillus</taxon>
    </lineage>
</organism>
<dbReference type="eggNOG" id="ENOG5030BMT">
    <property type="taxonomic scope" value="Bacteria"/>
</dbReference>
<dbReference type="RefSeq" id="WP_007125786.1">
    <property type="nucleotide sequence ID" value="NZ_AZFO01000056.1"/>
</dbReference>
<keyword evidence="3" id="KW-1185">Reference proteome</keyword>
<evidence type="ECO:0000256" key="1">
    <source>
        <dbReference type="SAM" id="Phobius"/>
    </source>
</evidence>
<feature type="transmembrane region" description="Helical" evidence="1">
    <location>
        <begin position="32"/>
        <end position="53"/>
    </location>
</feature>
<gene>
    <name evidence="2" type="ORF">HMPREF0548_1258</name>
</gene>
<keyword evidence="1" id="KW-1133">Transmembrane helix</keyword>
<feature type="transmembrane region" description="Helical" evidence="1">
    <location>
        <begin position="7"/>
        <end position="26"/>
    </location>
</feature>
<keyword evidence="1" id="KW-0812">Transmembrane</keyword>